<feature type="transmembrane region" description="Helical" evidence="6">
    <location>
        <begin position="254"/>
        <end position="274"/>
    </location>
</feature>
<dbReference type="Proteomes" id="UP001239994">
    <property type="component" value="Unassembled WGS sequence"/>
</dbReference>
<dbReference type="CDD" id="cd17319">
    <property type="entry name" value="MFS_ExuT_GudP_like"/>
    <property type="match status" value="1"/>
</dbReference>
<dbReference type="EMBL" id="JAROKS010000073">
    <property type="protein sequence ID" value="KAK1784541.1"/>
    <property type="molecule type" value="Genomic_DNA"/>
</dbReference>
<keyword evidence="2" id="KW-0813">Transport</keyword>
<evidence type="ECO:0000256" key="5">
    <source>
        <dbReference type="ARBA" id="ARBA00023136"/>
    </source>
</evidence>
<feature type="transmembrane region" description="Helical" evidence="6">
    <location>
        <begin position="21"/>
        <end position="38"/>
    </location>
</feature>
<evidence type="ECO:0000313" key="9">
    <source>
        <dbReference type="Proteomes" id="UP001239994"/>
    </source>
</evidence>
<name>A0AAD8YRE1_9TELE</name>
<proteinExistence type="predicted"/>
<evidence type="ECO:0000313" key="8">
    <source>
        <dbReference type="EMBL" id="KAK1784541.1"/>
    </source>
</evidence>
<gene>
    <name evidence="8" type="ORF">P4O66_004477</name>
</gene>
<keyword evidence="9" id="KW-1185">Reference proteome</keyword>
<dbReference type="InterPro" id="IPR020846">
    <property type="entry name" value="MFS_dom"/>
</dbReference>
<dbReference type="InterPro" id="IPR036259">
    <property type="entry name" value="MFS_trans_sf"/>
</dbReference>
<feature type="transmembrane region" description="Helical" evidence="6">
    <location>
        <begin position="58"/>
        <end position="79"/>
    </location>
</feature>
<dbReference type="PANTHER" id="PTHR43791">
    <property type="entry name" value="PERMEASE-RELATED"/>
    <property type="match status" value="1"/>
</dbReference>
<feature type="transmembrane region" description="Helical" evidence="6">
    <location>
        <begin position="186"/>
        <end position="206"/>
    </location>
</feature>
<organism evidence="8 9">
    <name type="scientific">Electrophorus voltai</name>
    <dbReference type="NCBI Taxonomy" id="2609070"/>
    <lineage>
        <taxon>Eukaryota</taxon>
        <taxon>Metazoa</taxon>
        <taxon>Chordata</taxon>
        <taxon>Craniata</taxon>
        <taxon>Vertebrata</taxon>
        <taxon>Euteleostomi</taxon>
        <taxon>Actinopterygii</taxon>
        <taxon>Neopterygii</taxon>
        <taxon>Teleostei</taxon>
        <taxon>Ostariophysi</taxon>
        <taxon>Gymnotiformes</taxon>
        <taxon>Gymnotoidei</taxon>
        <taxon>Gymnotidae</taxon>
        <taxon>Electrophorus</taxon>
    </lineage>
</organism>
<dbReference type="PANTHER" id="PTHR43791:SF36">
    <property type="entry name" value="TRANSPORTER, PUTATIVE (AFU_ORTHOLOGUE AFUA_6G08340)-RELATED"/>
    <property type="match status" value="1"/>
</dbReference>
<feature type="transmembrane region" description="Helical" evidence="6">
    <location>
        <begin position="319"/>
        <end position="338"/>
    </location>
</feature>
<feature type="transmembrane region" description="Helical" evidence="6">
    <location>
        <begin position="91"/>
        <end position="110"/>
    </location>
</feature>
<dbReference type="FunFam" id="1.20.1250.20:FF:000018">
    <property type="entry name" value="MFS transporter permease"/>
    <property type="match status" value="1"/>
</dbReference>
<evidence type="ECO:0000256" key="2">
    <source>
        <dbReference type="ARBA" id="ARBA00022448"/>
    </source>
</evidence>
<dbReference type="AlphaFoldDB" id="A0AAD8YRE1"/>
<protein>
    <recommendedName>
        <fullName evidence="7">Major facilitator superfamily (MFS) profile domain-containing protein</fullName>
    </recommendedName>
</protein>
<feature type="domain" description="Major facilitator superfamily (MFS) profile" evidence="7">
    <location>
        <begin position="25"/>
        <end position="436"/>
    </location>
</feature>
<sequence length="460" mass="48864">MNEGRTIVLDEDAERRLWRKIAFRIIPLVGIAYVISYIDRANLGYIAKPMSADLGMTTAQLGFAAGLFFLGYVLVEVPSNMMLRRFGARIWISRIIISWGMVTAVTGAVQSATQLYIARVILGFAEAGLAAGILLFLTFWFPKKQRAWAMSAFFLCIPLSSIIGAPIAAALLQWGQALLGIAGWRSLFVVEGVLTIMVGVIILMFLPEKPSKAKWLTADEKIYVNKILSEEAAEQVSHGAMTGMRQALTNGRTWALAVAFFAIVFGLYPIAFFLPTMIENLSSSIGSAANVSSVLLAAIPSVAAIVVMVLWSRVAVRRSAVFSTTVPMAFGALGLVGATFTQNGALFIIAVCVSISGIYTAMPQFWRIPALSMTGAAAAAGIALINSVSNLSGFIGPYVTGAIETATGSYTYALLTIAAVIVVGLIILLTVGRRAEALGVRGDGIAVNSGDVATDSADKL</sequence>
<feature type="transmembrane region" description="Helical" evidence="6">
    <location>
        <begin position="344"/>
        <end position="361"/>
    </location>
</feature>
<evidence type="ECO:0000256" key="3">
    <source>
        <dbReference type="ARBA" id="ARBA00022692"/>
    </source>
</evidence>
<evidence type="ECO:0000256" key="6">
    <source>
        <dbReference type="SAM" id="Phobius"/>
    </source>
</evidence>
<feature type="transmembrane region" description="Helical" evidence="6">
    <location>
        <begin position="116"/>
        <end position="140"/>
    </location>
</feature>
<evidence type="ECO:0000256" key="4">
    <source>
        <dbReference type="ARBA" id="ARBA00022989"/>
    </source>
</evidence>
<dbReference type="Gene3D" id="1.20.1250.20">
    <property type="entry name" value="MFS general substrate transporter like domains"/>
    <property type="match status" value="2"/>
</dbReference>
<dbReference type="PROSITE" id="PS50850">
    <property type="entry name" value="MFS"/>
    <property type="match status" value="1"/>
</dbReference>
<feature type="transmembrane region" description="Helical" evidence="6">
    <location>
        <begin position="294"/>
        <end position="312"/>
    </location>
</feature>
<evidence type="ECO:0000256" key="1">
    <source>
        <dbReference type="ARBA" id="ARBA00004141"/>
    </source>
</evidence>
<comment type="subcellular location">
    <subcellularLocation>
        <location evidence="1">Membrane</location>
        <topology evidence="1">Multi-pass membrane protein</topology>
    </subcellularLocation>
</comment>
<feature type="transmembrane region" description="Helical" evidence="6">
    <location>
        <begin position="152"/>
        <end position="174"/>
    </location>
</feature>
<keyword evidence="3 6" id="KW-0812">Transmembrane</keyword>
<dbReference type="InterPro" id="IPR011701">
    <property type="entry name" value="MFS"/>
</dbReference>
<feature type="transmembrane region" description="Helical" evidence="6">
    <location>
        <begin position="409"/>
        <end position="431"/>
    </location>
</feature>
<dbReference type="Pfam" id="PF07690">
    <property type="entry name" value="MFS_1"/>
    <property type="match status" value="1"/>
</dbReference>
<dbReference type="GO" id="GO:0022857">
    <property type="term" value="F:transmembrane transporter activity"/>
    <property type="evidence" value="ECO:0007669"/>
    <property type="project" value="InterPro"/>
</dbReference>
<keyword evidence="4 6" id="KW-1133">Transmembrane helix</keyword>
<accession>A0AAD8YRE1</accession>
<dbReference type="GO" id="GO:0016020">
    <property type="term" value="C:membrane"/>
    <property type="evidence" value="ECO:0007669"/>
    <property type="project" value="UniProtKB-SubCell"/>
</dbReference>
<comment type="caution">
    <text evidence="8">The sequence shown here is derived from an EMBL/GenBank/DDBJ whole genome shotgun (WGS) entry which is preliminary data.</text>
</comment>
<evidence type="ECO:0000259" key="7">
    <source>
        <dbReference type="PROSITE" id="PS50850"/>
    </source>
</evidence>
<dbReference type="SUPFAM" id="SSF103473">
    <property type="entry name" value="MFS general substrate transporter"/>
    <property type="match status" value="1"/>
</dbReference>
<reference evidence="8" key="1">
    <citation type="submission" date="2023-03" db="EMBL/GenBank/DDBJ databases">
        <title>Electrophorus voltai genome.</title>
        <authorList>
            <person name="Bian C."/>
        </authorList>
    </citation>
    <scope>NUCLEOTIDE SEQUENCE</scope>
    <source>
        <strain evidence="8">CB-2022</strain>
        <tissue evidence="8">Muscle</tissue>
    </source>
</reference>
<feature type="transmembrane region" description="Helical" evidence="6">
    <location>
        <begin position="368"/>
        <end position="389"/>
    </location>
</feature>
<keyword evidence="5 6" id="KW-0472">Membrane</keyword>